<keyword evidence="9" id="KW-1185">Reference proteome</keyword>
<reference evidence="8 9" key="1">
    <citation type="journal article" date="2018" name="G3 (Bethesda)">
        <title>A High-Quality Reference Genome for the Invasive Mosquitofish Gambusia affinis Using a Chicago Library.</title>
        <authorList>
            <person name="Hoffberg S.L."/>
            <person name="Troendle N.J."/>
            <person name="Glenn T.C."/>
            <person name="Mahmud O."/>
            <person name="Louha S."/>
            <person name="Chalopin D."/>
            <person name="Bennetzen J.L."/>
            <person name="Mauricio R."/>
        </authorList>
    </citation>
    <scope>NUCLEOTIDE SEQUENCE [LARGE SCALE GENOMIC DNA]</scope>
    <source>
        <strain evidence="8">NE01/NJP1002.9</strain>
        <tissue evidence="8">Muscle</tissue>
    </source>
</reference>
<dbReference type="SUPFAM" id="SSF81321">
    <property type="entry name" value="Family A G protein-coupled receptor-like"/>
    <property type="match status" value="1"/>
</dbReference>
<evidence type="ECO:0000256" key="1">
    <source>
        <dbReference type="ARBA" id="ARBA00004141"/>
    </source>
</evidence>
<dbReference type="PANTHER" id="PTHR26451:SF847">
    <property type="entry name" value="ODORANT RECEPTOR-RELATED"/>
    <property type="match status" value="1"/>
</dbReference>
<comment type="caution">
    <text evidence="8">The sequence shown here is derived from an EMBL/GenBank/DDBJ whole genome shotgun (WGS) entry which is preliminary data.</text>
</comment>
<evidence type="ECO:0000256" key="4">
    <source>
        <dbReference type="ARBA" id="ARBA00023136"/>
    </source>
</evidence>
<feature type="region of interest" description="Disordered" evidence="6">
    <location>
        <begin position="130"/>
        <end position="161"/>
    </location>
</feature>
<dbReference type="Gene3D" id="1.20.1070.10">
    <property type="entry name" value="Rhodopsin 7-helix transmembrane proteins"/>
    <property type="match status" value="1"/>
</dbReference>
<dbReference type="AlphaFoldDB" id="A0A315VTK1"/>
<evidence type="ECO:0000256" key="6">
    <source>
        <dbReference type="SAM" id="MobiDB-lite"/>
    </source>
</evidence>
<dbReference type="InterPro" id="IPR052921">
    <property type="entry name" value="GPCR1_Superfamily_Member"/>
</dbReference>
<dbReference type="Proteomes" id="UP000250572">
    <property type="component" value="Unassembled WGS sequence"/>
</dbReference>
<keyword evidence="2 7" id="KW-0812">Transmembrane</keyword>
<dbReference type="InterPro" id="IPR000725">
    <property type="entry name" value="Olfact_rcpt"/>
</dbReference>
<feature type="transmembrane region" description="Helical" evidence="7">
    <location>
        <begin position="226"/>
        <end position="249"/>
    </location>
</feature>
<dbReference type="Pfam" id="PF00001">
    <property type="entry name" value="7tm_1"/>
    <property type="match status" value="1"/>
</dbReference>
<keyword evidence="4 7" id="KW-0472">Membrane</keyword>
<evidence type="ECO:0008006" key="10">
    <source>
        <dbReference type="Google" id="ProtNLM"/>
    </source>
</evidence>
<dbReference type="Pfam" id="PF13853">
    <property type="entry name" value="7tm_4"/>
    <property type="match status" value="1"/>
</dbReference>
<name>A0A315VTK1_GAMAF</name>
<protein>
    <recommendedName>
        <fullName evidence="10">G-protein coupled receptors family 1 profile domain-containing protein</fullName>
    </recommendedName>
</protein>
<dbReference type="EMBL" id="NHOQ01001678">
    <property type="protein sequence ID" value="PWA22734.1"/>
    <property type="molecule type" value="Genomic_DNA"/>
</dbReference>
<feature type="transmembrane region" description="Helical" evidence="7">
    <location>
        <begin position="255"/>
        <end position="273"/>
    </location>
</feature>
<sequence length="488" mass="54028">MHSNKQNEALEAFPDFLLPGLDGDALMRLHQVQIRMDPVLRWPIAWPSSTAVAQIISPTLLPHVVQQSAWPNSGSLCVIVQEEFRFHVWEFLPIFRVKCKVVSDCQMDVPGSGAHLLQADGFLDGDPGLDGRSRGVRSESPSPCGASSSPRPPASSSESDSECSGLFRTQVFVIHTYAITEFTILAVMSYDRYVAVCHPLSYHVIMSQRILPYCGRTIDKLYCLNYLLVQLACTSTFIVNIIGLLSAALYTAPQLIMIFYSYGHILKICIMSFSKSKFKALRTCIPHLLAVINYATGIRRRWSLSFRRGSLTLRTKERLYSRRPADLGSAEVDRLVCSRARYKSTSSLSLTCVSGPVQLVVLGLSLVRCSGGRQDGMEPTVSWKSKAARFSSCVRIYAGPEGQWQRPVLLLQQAALCGQSGLPAVLHGQLIPVLRLYGFFHGIRLQVLHPGFAFHLVLPRVSVAARLLPRGDAVVAAAFLRLRVELLV</sequence>
<feature type="compositionally biased region" description="Low complexity" evidence="6">
    <location>
        <begin position="138"/>
        <end position="161"/>
    </location>
</feature>
<dbReference type="GO" id="GO:0004984">
    <property type="term" value="F:olfactory receptor activity"/>
    <property type="evidence" value="ECO:0007669"/>
    <property type="project" value="InterPro"/>
</dbReference>
<dbReference type="STRING" id="33528.ENSGAFP00000008012"/>
<proteinExistence type="predicted"/>
<dbReference type="InterPro" id="IPR000276">
    <property type="entry name" value="GPCR_Rhodpsn"/>
</dbReference>
<accession>A0A315VTK1</accession>
<evidence type="ECO:0000313" key="8">
    <source>
        <dbReference type="EMBL" id="PWA22734.1"/>
    </source>
</evidence>
<evidence type="ECO:0000256" key="5">
    <source>
        <dbReference type="ARBA" id="ARBA00023224"/>
    </source>
</evidence>
<dbReference type="GO" id="GO:0004930">
    <property type="term" value="F:G protein-coupled receptor activity"/>
    <property type="evidence" value="ECO:0007669"/>
    <property type="project" value="InterPro"/>
</dbReference>
<dbReference type="GO" id="GO:0016020">
    <property type="term" value="C:membrane"/>
    <property type="evidence" value="ECO:0007669"/>
    <property type="project" value="UniProtKB-SubCell"/>
</dbReference>
<evidence type="ECO:0000313" key="9">
    <source>
        <dbReference type="Proteomes" id="UP000250572"/>
    </source>
</evidence>
<keyword evidence="5" id="KW-0807">Transducer</keyword>
<evidence type="ECO:0000256" key="7">
    <source>
        <dbReference type="SAM" id="Phobius"/>
    </source>
</evidence>
<dbReference type="PANTHER" id="PTHR26451">
    <property type="entry name" value="G_PROTEIN_RECEP_F1_2 DOMAIN-CONTAINING PROTEIN"/>
    <property type="match status" value="1"/>
</dbReference>
<comment type="subcellular location">
    <subcellularLocation>
        <location evidence="1">Membrane</location>
        <topology evidence="1">Multi-pass membrane protein</topology>
    </subcellularLocation>
</comment>
<evidence type="ECO:0000256" key="3">
    <source>
        <dbReference type="ARBA" id="ARBA00022989"/>
    </source>
</evidence>
<organism evidence="8 9">
    <name type="scientific">Gambusia affinis</name>
    <name type="common">Western mosquitofish</name>
    <name type="synonym">Heterandria affinis</name>
    <dbReference type="NCBI Taxonomy" id="33528"/>
    <lineage>
        <taxon>Eukaryota</taxon>
        <taxon>Metazoa</taxon>
        <taxon>Chordata</taxon>
        <taxon>Craniata</taxon>
        <taxon>Vertebrata</taxon>
        <taxon>Euteleostomi</taxon>
        <taxon>Actinopterygii</taxon>
        <taxon>Neopterygii</taxon>
        <taxon>Teleostei</taxon>
        <taxon>Neoteleostei</taxon>
        <taxon>Acanthomorphata</taxon>
        <taxon>Ovalentaria</taxon>
        <taxon>Atherinomorphae</taxon>
        <taxon>Cyprinodontiformes</taxon>
        <taxon>Poeciliidae</taxon>
        <taxon>Poeciliinae</taxon>
        <taxon>Gambusia</taxon>
    </lineage>
</organism>
<evidence type="ECO:0000256" key="2">
    <source>
        <dbReference type="ARBA" id="ARBA00022692"/>
    </source>
</evidence>
<keyword evidence="3 7" id="KW-1133">Transmembrane helix</keyword>
<dbReference type="GO" id="GO:0005549">
    <property type="term" value="F:odorant binding"/>
    <property type="evidence" value="ECO:0007669"/>
    <property type="project" value="TreeGrafter"/>
</dbReference>
<gene>
    <name evidence="8" type="ORF">CCH79_00002018</name>
</gene>